<protein>
    <submittedName>
        <fullName evidence="3">Uncharacterized protein</fullName>
    </submittedName>
</protein>
<feature type="repeat" description="WD" evidence="1">
    <location>
        <begin position="157"/>
        <end position="188"/>
    </location>
</feature>
<sequence length="1317" mass="143392">MASSFVLKEKIADVYLDRAHEPEIVVYHPARESLIIVATASLHEVDLRTGCVLGAIPFDSCLLHDKPHVFDDVVPAGQHHVIASLSRYLVVWDLREMTLCCVTEVLKSSTKSPIVVTAATTLAGTVFYGHEGSQSIKVTTVEGLCSGEACQKIPRKAASRGSVLCALAFHARHQLLASGGTDGIVHVWRAGSSVHGATDDEWSKDEHSKANGDDVSPHALLATFSTKTSPVQALAFDGQGLLAAAYLAGQLDIFDVLRREPRAVASPTTAVPTGLSLCSRHSIHFSASLNTLVLVLLGASQDVVLHRMHFGDSIDSTFGVAFDVNALVAAVVPCDMQLALYTSSPTARSLALLEGADDDIALSNVVMPPTRTWSMQPQFSFLQYCSPDDVPRRLLHISTSDALKFALSAMDLQTNEKTELCPLLATFEGLPLQPLRLTVSRDGGTSAVFLSSSQATVMTLIDVSAPTAAPTYEVRDVCFTPTHLVSLMPSGRSVRVHGNWKAKEPDGLLLNLPTTAARLFPTRWAMPNSEACKVLFVVQDALGRECLRLSEHTVAFTLDSACFWSAEKHEPILEVQNEPEKATHLIAVRTSKRLVVLDGSLQVMATFAPHRTQLQETPTSMLWIGDALAFATIGATLRYWHPASPRTTHALCSVPVTPSGSHVRLAAFLPDRVVYMVLQDDAKSATMYTRPFAPLEVLVCTHRDRENVQRYIARLLEYGPPLVQVSWKTLSTLNNPTLSLRLLHDGKKAKAGAMYRETSHIAANTIAGIFLAAHRWRDAATYLVSDDPALYEYALNPQGAEAQLPPKLSHVAAALTRMAATLQSMGQFELAAQCLDMAGNDAALLSLVCAISFGLKCGSADVVEAILRGLKTAHPPVVAAVTAYDAAQIPKHVKMDVFRLLCTEHLVLERRSRLLASLSGLRRVRLPPIKIPLLAAPDGWKYFTWKRLEPEDPVDWLGSSTPHFSSQEFVKKSLQIDVSDGFGEMRSTPMASAPSFGPFLDDEDSVTAYWRFEDAATLGPSRTTDATLLDTSKRENHLVVSPAIVLDISTAPVDKGEESKLLPAYMLHFPAVAPLDGSGWHASCAVRKGGSMDFGTSFDEDPYRRHLTLECWVRYYAEGPIAGSSTSVLAARSPFWSISMESSGRLCVQIHDRTLPTDGTLLLNGSWQHLALVLDIVSDDKASVRVLLDGASVLAKEIAVKMTSQSDSSSALQLGPRLVGFDMTEIRLWATSRSVEQINDMKENYLGIAETKKRIKVAIHQRDCQCEKCIGRRQNTPLAKLAMVQPLAASPASRARRVIKTPQSPVASPKREETRLN</sequence>
<dbReference type="InterPro" id="IPR013320">
    <property type="entry name" value="ConA-like_dom_sf"/>
</dbReference>
<feature type="region of interest" description="Disordered" evidence="2">
    <location>
        <begin position="1292"/>
        <end position="1317"/>
    </location>
</feature>
<dbReference type="Gene3D" id="2.130.10.10">
    <property type="entry name" value="YVTN repeat-like/Quinoprotein amine dehydrogenase"/>
    <property type="match status" value="1"/>
</dbReference>
<evidence type="ECO:0000313" key="4">
    <source>
        <dbReference type="Proteomes" id="UP000030762"/>
    </source>
</evidence>
<dbReference type="SMART" id="SM00320">
    <property type="entry name" value="WD40"/>
    <property type="match status" value="2"/>
</dbReference>
<dbReference type="Gene3D" id="2.60.120.200">
    <property type="match status" value="1"/>
</dbReference>
<name>T0QAL4_SAPDV</name>
<keyword evidence="4" id="KW-1185">Reference proteome</keyword>
<dbReference type="InterPro" id="IPR015943">
    <property type="entry name" value="WD40/YVTN_repeat-like_dom_sf"/>
</dbReference>
<dbReference type="SUPFAM" id="SSF49899">
    <property type="entry name" value="Concanavalin A-like lectins/glucanases"/>
    <property type="match status" value="1"/>
</dbReference>
<accession>T0QAL4</accession>
<evidence type="ECO:0000256" key="1">
    <source>
        <dbReference type="PROSITE-ProRule" id="PRU00221"/>
    </source>
</evidence>
<dbReference type="InParanoid" id="T0QAL4"/>
<dbReference type="Proteomes" id="UP000030762">
    <property type="component" value="Unassembled WGS sequence"/>
</dbReference>
<dbReference type="RefSeq" id="XP_008615876.1">
    <property type="nucleotide sequence ID" value="XM_008617654.1"/>
</dbReference>
<dbReference type="OrthoDB" id="119388at2759"/>
<dbReference type="STRING" id="1156394.T0QAL4"/>
<proteinExistence type="predicted"/>
<dbReference type="EMBL" id="JH767174">
    <property type="protein sequence ID" value="EQC30550.1"/>
    <property type="molecule type" value="Genomic_DNA"/>
</dbReference>
<evidence type="ECO:0000313" key="3">
    <source>
        <dbReference type="EMBL" id="EQC30550.1"/>
    </source>
</evidence>
<dbReference type="eggNOG" id="ENOG502QTE0">
    <property type="taxonomic scope" value="Eukaryota"/>
</dbReference>
<dbReference type="InterPro" id="IPR001680">
    <property type="entry name" value="WD40_rpt"/>
</dbReference>
<reference evidence="3 4" key="1">
    <citation type="submission" date="2012-04" db="EMBL/GenBank/DDBJ databases">
        <title>The Genome Sequence of Saprolegnia declina VS20.</title>
        <authorList>
            <consortium name="The Broad Institute Genome Sequencing Platform"/>
            <person name="Russ C."/>
            <person name="Nusbaum C."/>
            <person name="Tyler B."/>
            <person name="van West P."/>
            <person name="Dieguez-Uribeondo J."/>
            <person name="de Bruijn I."/>
            <person name="Tripathy S."/>
            <person name="Jiang R."/>
            <person name="Young S.K."/>
            <person name="Zeng Q."/>
            <person name="Gargeya S."/>
            <person name="Fitzgerald M."/>
            <person name="Haas B."/>
            <person name="Abouelleil A."/>
            <person name="Alvarado L."/>
            <person name="Arachchi H.M."/>
            <person name="Berlin A."/>
            <person name="Chapman S.B."/>
            <person name="Goldberg J."/>
            <person name="Griggs A."/>
            <person name="Gujja S."/>
            <person name="Hansen M."/>
            <person name="Howarth C."/>
            <person name="Imamovic A."/>
            <person name="Larimer J."/>
            <person name="McCowen C."/>
            <person name="Montmayeur A."/>
            <person name="Murphy C."/>
            <person name="Neiman D."/>
            <person name="Pearson M."/>
            <person name="Priest M."/>
            <person name="Roberts A."/>
            <person name="Saif S."/>
            <person name="Shea T."/>
            <person name="Sisk P."/>
            <person name="Sykes S."/>
            <person name="Wortman J."/>
            <person name="Nusbaum C."/>
            <person name="Birren B."/>
        </authorList>
    </citation>
    <scope>NUCLEOTIDE SEQUENCE [LARGE SCALE GENOMIC DNA]</scope>
    <source>
        <strain evidence="3 4">VS20</strain>
    </source>
</reference>
<dbReference type="PROSITE" id="PS50082">
    <property type="entry name" value="WD_REPEATS_2"/>
    <property type="match status" value="1"/>
</dbReference>
<dbReference type="VEuPathDB" id="FungiDB:SDRG_11610"/>
<gene>
    <name evidence="3" type="ORF">SDRG_11610</name>
</gene>
<dbReference type="OMA" id="AVCIKLR"/>
<dbReference type="SUPFAM" id="SSF50998">
    <property type="entry name" value="Quinoprotein alcohol dehydrogenase-like"/>
    <property type="match status" value="1"/>
</dbReference>
<dbReference type="GeneID" id="19952337"/>
<organism evidence="3 4">
    <name type="scientific">Saprolegnia diclina (strain VS20)</name>
    <dbReference type="NCBI Taxonomy" id="1156394"/>
    <lineage>
        <taxon>Eukaryota</taxon>
        <taxon>Sar</taxon>
        <taxon>Stramenopiles</taxon>
        <taxon>Oomycota</taxon>
        <taxon>Saprolegniomycetes</taxon>
        <taxon>Saprolegniales</taxon>
        <taxon>Saprolegniaceae</taxon>
        <taxon>Saprolegnia</taxon>
    </lineage>
</organism>
<keyword evidence="1" id="KW-0853">WD repeat</keyword>
<evidence type="ECO:0000256" key="2">
    <source>
        <dbReference type="SAM" id="MobiDB-lite"/>
    </source>
</evidence>
<dbReference type="InterPro" id="IPR011047">
    <property type="entry name" value="Quinoprotein_ADH-like_sf"/>
</dbReference>